<sequence>MDQINQFLFRLNESTKNNTILKLISSKTGLQTSHIVVILGACVFGFMMFGIGADIIGDFIGFIYPAYMSFKAIESAETDDDKQWLTYWVVYAICRFIDDSASFLFSWVPFYHPFKLLFLFFLFSPQIKGALILYENIVQPILLKNQDKIDKGIESFKEEATKAAAIAKEQAVKQGTNYLLKANN</sequence>
<dbReference type="InterPro" id="IPR004345">
    <property type="entry name" value="TB2_DP1_HVA22"/>
</dbReference>
<keyword evidence="3 7" id="KW-0812">Transmembrane</keyword>
<gene>
    <name evidence="8" type="ORF">BSTOLATCC_MIC47929</name>
</gene>
<evidence type="ECO:0000256" key="5">
    <source>
        <dbReference type="ARBA" id="ARBA00023136"/>
    </source>
</evidence>
<evidence type="ECO:0000256" key="3">
    <source>
        <dbReference type="ARBA" id="ARBA00022692"/>
    </source>
</evidence>
<evidence type="ECO:0000313" key="8">
    <source>
        <dbReference type="EMBL" id="CAG9329098.1"/>
    </source>
</evidence>
<name>A0AAU9JTN8_9CILI</name>
<feature type="transmembrane region" description="Helical" evidence="7">
    <location>
        <begin position="35"/>
        <end position="64"/>
    </location>
</feature>
<evidence type="ECO:0000256" key="7">
    <source>
        <dbReference type="SAM" id="Phobius"/>
    </source>
</evidence>
<reference evidence="8" key="1">
    <citation type="submission" date="2021-09" db="EMBL/GenBank/DDBJ databases">
        <authorList>
            <consortium name="AG Swart"/>
            <person name="Singh M."/>
            <person name="Singh A."/>
            <person name="Seah K."/>
            <person name="Emmerich C."/>
        </authorList>
    </citation>
    <scope>NUCLEOTIDE SEQUENCE</scope>
    <source>
        <strain evidence="8">ATCC30299</strain>
    </source>
</reference>
<dbReference type="PANTHER" id="PTHR12300:SF161">
    <property type="entry name" value="RECEPTOR EXPRESSION-ENHANCING PROTEIN"/>
    <property type="match status" value="1"/>
</dbReference>
<comment type="similarity">
    <text evidence="2 6">Belongs to the DP1 family.</text>
</comment>
<dbReference type="AlphaFoldDB" id="A0AAU9JTN8"/>
<proteinExistence type="inferred from homology"/>
<evidence type="ECO:0000256" key="6">
    <source>
        <dbReference type="RuleBase" id="RU362006"/>
    </source>
</evidence>
<keyword evidence="5 7" id="KW-0472">Membrane</keyword>
<accession>A0AAU9JTN8</accession>
<organism evidence="8 9">
    <name type="scientific">Blepharisma stoltei</name>
    <dbReference type="NCBI Taxonomy" id="1481888"/>
    <lineage>
        <taxon>Eukaryota</taxon>
        <taxon>Sar</taxon>
        <taxon>Alveolata</taxon>
        <taxon>Ciliophora</taxon>
        <taxon>Postciliodesmatophora</taxon>
        <taxon>Heterotrichea</taxon>
        <taxon>Heterotrichida</taxon>
        <taxon>Blepharismidae</taxon>
        <taxon>Blepharisma</taxon>
    </lineage>
</organism>
<evidence type="ECO:0000256" key="4">
    <source>
        <dbReference type="ARBA" id="ARBA00022989"/>
    </source>
</evidence>
<evidence type="ECO:0000256" key="2">
    <source>
        <dbReference type="ARBA" id="ARBA00008573"/>
    </source>
</evidence>
<dbReference type="Pfam" id="PF03134">
    <property type="entry name" value="TB2_DP1_HVA22"/>
    <property type="match status" value="1"/>
</dbReference>
<dbReference type="EMBL" id="CAJZBQ010000047">
    <property type="protein sequence ID" value="CAG9329098.1"/>
    <property type="molecule type" value="Genomic_DNA"/>
</dbReference>
<comment type="caution">
    <text evidence="8">The sequence shown here is derived from an EMBL/GenBank/DDBJ whole genome shotgun (WGS) entry which is preliminary data.</text>
</comment>
<evidence type="ECO:0000313" key="9">
    <source>
        <dbReference type="Proteomes" id="UP001162131"/>
    </source>
</evidence>
<keyword evidence="4 7" id="KW-1133">Transmembrane helix</keyword>
<feature type="transmembrane region" description="Helical" evidence="7">
    <location>
        <begin position="114"/>
        <end position="134"/>
    </location>
</feature>
<dbReference type="GO" id="GO:0016020">
    <property type="term" value="C:membrane"/>
    <property type="evidence" value="ECO:0007669"/>
    <property type="project" value="UniProtKB-SubCell"/>
</dbReference>
<evidence type="ECO:0008006" key="10">
    <source>
        <dbReference type="Google" id="ProtNLM"/>
    </source>
</evidence>
<protein>
    <recommendedName>
        <fullName evidence="10">Receptor expression-enhancing protein</fullName>
    </recommendedName>
</protein>
<dbReference type="Proteomes" id="UP001162131">
    <property type="component" value="Unassembled WGS sequence"/>
</dbReference>
<comment type="subcellular location">
    <subcellularLocation>
        <location evidence="1 6">Membrane</location>
        <topology evidence="1 6">Multi-pass membrane protein</topology>
    </subcellularLocation>
</comment>
<keyword evidence="9" id="KW-1185">Reference proteome</keyword>
<dbReference type="PANTHER" id="PTHR12300">
    <property type="entry name" value="HVA22-LIKE PROTEINS"/>
    <property type="match status" value="1"/>
</dbReference>
<evidence type="ECO:0000256" key="1">
    <source>
        <dbReference type="ARBA" id="ARBA00004141"/>
    </source>
</evidence>